<sequence length="156" mass="18021">MSGLHNAIITYKNRAMTEIIRDPDIVKALNPNAKDPEDLLYQNIFPYFRVPITDTETLSYVTVCAGFPETRYVDNFVRQSYLTVCVIVHQSNMKTEFGSTLLDYISSKIDDILNLSNKYGRGKMFLMSSTESSLDEFHRYREMMYVSNETQVPDCD</sequence>
<dbReference type="RefSeq" id="WP_216470998.1">
    <property type="nucleotide sequence ID" value="NZ_JAHLQI010000007.1"/>
</dbReference>
<comment type="caution">
    <text evidence="1">The sequence shown here is derived from an EMBL/GenBank/DDBJ whole genome shotgun (WGS) entry which is preliminary data.</text>
</comment>
<name>A0ABS6EUD0_9FIRM</name>
<evidence type="ECO:0000313" key="2">
    <source>
        <dbReference type="Proteomes" id="UP000783588"/>
    </source>
</evidence>
<organism evidence="1 2">
    <name type="scientific">Butyricicoccus intestinisimiae</name>
    <dbReference type="NCBI Taxonomy" id="2841509"/>
    <lineage>
        <taxon>Bacteria</taxon>
        <taxon>Bacillati</taxon>
        <taxon>Bacillota</taxon>
        <taxon>Clostridia</taxon>
        <taxon>Eubacteriales</taxon>
        <taxon>Butyricicoccaceae</taxon>
        <taxon>Butyricicoccus</taxon>
    </lineage>
</organism>
<protein>
    <submittedName>
        <fullName evidence="1">Uncharacterized protein</fullName>
    </submittedName>
</protein>
<reference evidence="1 2" key="1">
    <citation type="submission" date="2021-06" db="EMBL/GenBank/DDBJ databases">
        <authorList>
            <person name="Sun Q."/>
            <person name="Li D."/>
        </authorList>
    </citation>
    <scope>NUCLEOTIDE SEQUENCE [LARGE SCALE GENOMIC DNA]</scope>
    <source>
        <strain evidence="1 2">MSJd-7</strain>
    </source>
</reference>
<dbReference type="EMBL" id="JAHLQI010000007">
    <property type="protein sequence ID" value="MBU5491284.1"/>
    <property type="molecule type" value="Genomic_DNA"/>
</dbReference>
<evidence type="ECO:0000313" key="1">
    <source>
        <dbReference type="EMBL" id="MBU5491284.1"/>
    </source>
</evidence>
<dbReference type="Proteomes" id="UP000783588">
    <property type="component" value="Unassembled WGS sequence"/>
</dbReference>
<gene>
    <name evidence="1" type="ORF">KQI75_11765</name>
</gene>
<proteinExistence type="predicted"/>
<keyword evidence="2" id="KW-1185">Reference proteome</keyword>
<accession>A0ABS6EUD0</accession>